<dbReference type="AlphaFoldDB" id="A0A3L6QW44"/>
<keyword evidence="3" id="KW-1185">Reference proteome</keyword>
<dbReference type="OrthoDB" id="682707at2759"/>
<accession>A0A3L6QW44</accession>
<dbReference type="Pfam" id="PF13966">
    <property type="entry name" value="zf-RVT"/>
    <property type="match status" value="1"/>
</dbReference>
<comment type="caution">
    <text evidence="2">The sequence shown here is derived from an EMBL/GenBank/DDBJ whole genome shotgun (WGS) entry which is preliminary data.</text>
</comment>
<feature type="domain" description="Reverse transcriptase zinc-binding" evidence="1">
    <location>
        <begin position="21"/>
        <end position="103"/>
    </location>
</feature>
<evidence type="ECO:0000259" key="1">
    <source>
        <dbReference type="Pfam" id="PF13966"/>
    </source>
</evidence>
<dbReference type="STRING" id="4540.A0A3L6QW44"/>
<evidence type="ECO:0000313" key="3">
    <source>
        <dbReference type="Proteomes" id="UP000275267"/>
    </source>
</evidence>
<reference evidence="3" key="1">
    <citation type="journal article" date="2019" name="Nat. Commun.">
        <title>The genome of broomcorn millet.</title>
        <authorList>
            <person name="Zou C."/>
            <person name="Miki D."/>
            <person name="Li D."/>
            <person name="Tang Q."/>
            <person name="Xiao L."/>
            <person name="Rajput S."/>
            <person name="Deng P."/>
            <person name="Jia W."/>
            <person name="Huang R."/>
            <person name="Zhang M."/>
            <person name="Sun Y."/>
            <person name="Hu J."/>
            <person name="Fu X."/>
            <person name="Schnable P.S."/>
            <person name="Li F."/>
            <person name="Zhang H."/>
            <person name="Feng B."/>
            <person name="Zhu X."/>
            <person name="Liu R."/>
            <person name="Schnable J.C."/>
            <person name="Zhu J.-K."/>
            <person name="Zhang H."/>
        </authorList>
    </citation>
    <scope>NUCLEOTIDE SEQUENCE [LARGE SCALE GENOMIC DNA]</scope>
</reference>
<dbReference type="EMBL" id="PQIB02000010">
    <property type="protein sequence ID" value="RLM91459.1"/>
    <property type="molecule type" value="Genomic_DNA"/>
</dbReference>
<proteinExistence type="predicted"/>
<dbReference type="Proteomes" id="UP000275267">
    <property type="component" value="Unassembled WGS sequence"/>
</dbReference>
<dbReference type="InterPro" id="IPR026960">
    <property type="entry name" value="RVT-Znf"/>
</dbReference>
<protein>
    <recommendedName>
        <fullName evidence="1">Reverse transcriptase zinc-binding domain-containing protein</fullName>
    </recommendedName>
</protein>
<sequence length="197" mass="22557">MDTDDRRSSPLADTSGKLCTSALYAVLKSRGAEAGSANSAFWRSCAPPRVQFFGWLLVHGRVQCKTSLLQRKVVQDSTRELRNREPETASHLIFHCAFAASFWQTLGFQLPATLGVQDIHQLPRPDTIPATHFDTFVLLCCWQLWKRRNGIIFKQETMSLRQTMQVCKHEATLWRCRLPRPDRSLVDQWCSVFSLSM</sequence>
<gene>
    <name evidence="2" type="ORF">C2845_PM08G22680</name>
</gene>
<organism evidence="2 3">
    <name type="scientific">Panicum miliaceum</name>
    <name type="common">Proso millet</name>
    <name type="synonym">Broomcorn millet</name>
    <dbReference type="NCBI Taxonomy" id="4540"/>
    <lineage>
        <taxon>Eukaryota</taxon>
        <taxon>Viridiplantae</taxon>
        <taxon>Streptophyta</taxon>
        <taxon>Embryophyta</taxon>
        <taxon>Tracheophyta</taxon>
        <taxon>Spermatophyta</taxon>
        <taxon>Magnoliopsida</taxon>
        <taxon>Liliopsida</taxon>
        <taxon>Poales</taxon>
        <taxon>Poaceae</taxon>
        <taxon>PACMAD clade</taxon>
        <taxon>Panicoideae</taxon>
        <taxon>Panicodae</taxon>
        <taxon>Paniceae</taxon>
        <taxon>Panicinae</taxon>
        <taxon>Panicum</taxon>
        <taxon>Panicum sect. Panicum</taxon>
    </lineage>
</organism>
<name>A0A3L6QW44_PANMI</name>
<evidence type="ECO:0000313" key="2">
    <source>
        <dbReference type="EMBL" id="RLM91459.1"/>
    </source>
</evidence>